<feature type="compositionally biased region" description="Acidic residues" evidence="1">
    <location>
        <begin position="374"/>
        <end position="388"/>
    </location>
</feature>
<feature type="compositionally biased region" description="Basic and acidic residues" evidence="1">
    <location>
        <begin position="243"/>
        <end position="254"/>
    </location>
</feature>
<evidence type="ECO:0000256" key="2">
    <source>
        <dbReference type="SAM" id="SignalP"/>
    </source>
</evidence>
<keyword evidence="2" id="KW-0732">Signal</keyword>
<comment type="caution">
    <text evidence="3">The sequence shown here is derived from an EMBL/GenBank/DDBJ whole genome shotgun (WGS) entry which is preliminary data.</text>
</comment>
<dbReference type="Proteomes" id="UP000266841">
    <property type="component" value="Unassembled WGS sequence"/>
</dbReference>
<name>K0RIB4_THAOC</name>
<feature type="chain" id="PRO_5003840290" evidence="2">
    <location>
        <begin position="21"/>
        <end position="395"/>
    </location>
</feature>
<proteinExistence type="predicted"/>
<organism evidence="3 4">
    <name type="scientific">Thalassiosira oceanica</name>
    <name type="common">Marine diatom</name>
    <dbReference type="NCBI Taxonomy" id="159749"/>
    <lineage>
        <taxon>Eukaryota</taxon>
        <taxon>Sar</taxon>
        <taxon>Stramenopiles</taxon>
        <taxon>Ochrophyta</taxon>
        <taxon>Bacillariophyta</taxon>
        <taxon>Coscinodiscophyceae</taxon>
        <taxon>Thalassiosirophycidae</taxon>
        <taxon>Thalassiosirales</taxon>
        <taxon>Thalassiosiraceae</taxon>
        <taxon>Thalassiosira</taxon>
    </lineage>
</organism>
<feature type="region of interest" description="Disordered" evidence="1">
    <location>
        <begin position="341"/>
        <end position="395"/>
    </location>
</feature>
<feature type="compositionally biased region" description="Low complexity" evidence="1">
    <location>
        <begin position="305"/>
        <end position="317"/>
    </location>
</feature>
<feature type="region of interest" description="Disordered" evidence="1">
    <location>
        <begin position="175"/>
        <end position="317"/>
    </location>
</feature>
<protein>
    <submittedName>
        <fullName evidence="3">Uncharacterized protein</fullName>
    </submittedName>
</protein>
<feature type="compositionally biased region" description="Acidic residues" evidence="1">
    <location>
        <begin position="348"/>
        <end position="363"/>
    </location>
</feature>
<keyword evidence="4" id="KW-1185">Reference proteome</keyword>
<dbReference type="EMBL" id="AGNL01047795">
    <property type="protein sequence ID" value="EJK46372.1"/>
    <property type="molecule type" value="Genomic_DNA"/>
</dbReference>
<evidence type="ECO:0000313" key="3">
    <source>
        <dbReference type="EMBL" id="EJK46372.1"/>
    </source>
</evidence>
<feature type="signal peptide" evidence="2">
    <location>
        <begin position="1"/>
        <end position="20"/>
    </location>
</feature>
<evidence type="ECO:0000256" key="1">
    <source>
        <dbReference type="SAM" id="MobiDB-lite"/>
    </source>
</evidence>
<feature type="compositionally biased region" description="Basic and acidic residues" evidence="1">
    <location>
        <begin position="271"/>
        <end position="282"/>
    </location>
</feature>
<sequence>MRSLLLVALPFLSSPERTLAFRPDGRATTCRRYVEGVSVSAIASASVTTSHGDDASAAVKSRSGPSPSGECYYRRVDGPWRPRKELRDLKIVSLHAMSLTEERTQRRASPADLTNHLKGERLFASRIPSSDLLNGKTGELERRRMLRVRSHADFSDWITNNTLDAMRHMQRYAAPGKEGHEELRGTEEAEEATPRRAPGGVRLEGEAGPRLVRGLPKTRAGPRARRGGGTEGIGDDPAAGPETRWDGEERDAVRLLRRRRREPQRPPPYNEGREPVRKRLELDLAPTEEAEEEEEEEKEEEDETASSTSGSVVASYSDISEDEAAAWAAYGSPSVVDDEEAAWAAYDAGEDDLGGDPAAEEDAAMWAAYNQPETNEDSSYDEDAEIEDSLGIGSY</sequence>
<feature type="compositionally biased region" description="Basic and acidic residues" evidence="1">
    <location>
        <begin position="177"/>
        <end position="187"/>
    </location>
</feature>
<feature type="region of interest" description="Disordered" evidence="1">
    <location>
        <begin position="50"/>
        <end position="70"/>
    </location>
</feature>
<evidence type="ECO:0000313" key="4">
    <source>
        <dbReference type="Proteomes" id="UP000266841"/>
    </source>
</evidence>
<gene>
    <name evidence="3" type="ORF">THAOC_34961</name>
</gene>
<feature type="compositionally biased region" description="Acidic residues" evidence="1">
    <location>
        <begin position="286"/>
        <end position="304"/>
    </location>
</feature>
<accession>K0RIB4</accession>
<reference evidence="3 4" key="1">
    <citation type="journal article" date="2012" name="Genome Biol.">
        <title>Genome and low-iron response of an oceanic diatom adapted to chronic iron limitation.</title>
        <authorList>
            <person name="Lommer M."/>
            <person name="Specht M."/>
            <person name="Roy A.S."/>
            <person name="Kraemer L."/>
            <person name="Andreson R."/>
            <person name="Gutowska M.A."/>
            <person name="Wolf J."/>
            <person name="Bergner S.V."/>
            <person name="Schilhabel M.B."/>
            <person name="Klostermeier U.C."/>
            <person name="Beiko R.G."/>
            <person name="Rosenstiel P."/>
            <person name="Hippler M."/>
            <person name="Laroche J."/>
        </authorList>
    </citation>
    <scope>NUCLEOTIDE SEQUENCE [LARGE SCALE GENOMIC DNA]</scope>
    <source>
        <strain evidence="3 4">CCMP1005</strain>
    </source>
</reference>
<dbReference type="AlphaFoldDB" id="K0RIB4"/>